<reference evidence="3" key="1">
    <citation type="submission" date="2016-10" db="EMBL/GenBank/DDBJ databases">
        <authorList>
            <person name="Varghese N."/>
            <person name="Submissions S."/>
        </authorList>
    </citation>
    <scope>NUCLEOTIDE SEQUENCE [LARGE SCALE GENOMIC DNA]</scope>
    <source>
        <strain evidence="3">CGMCC 4.3525</strain>
    </source>
</reference>
<organism evidence="2 3">
    <name type="scientific">Lentzea xinjiangensis</name>
    <dbReference type="NCBI Taxonomy" id="402600"/>
    <lineage>
        <taxon>Bacteria</taxon>
        <taxon>Bacillati</taxon>
        <taxon>Actinomycetota</taxon>
        <taxon>Actinomycetes</taxon>
        <taxon>Pseudonocardiales</taxon>
        <taxon>Pseudonocardiaceae</taxon>
        <taxon>Lentzea</taxon>
    </lineage>
</organism>
<feature type="compositionally biased region" description="Basic and acidic residues" evidence="1">
    <location>
        <begin position="1"/>
        <end position="24"/>
    </location>
</feature>
<dbReference type="AlphaFoldDB" id="A0A1H9WUW4"/>
<keyword evidence="3" id="KW-1185">Reference proteome</keyword>
<dbReference type="STRING" id="402600.SAMN05216188_14414"/>
<feature type="region of interest" description="Disordered" evidence="1">
    <location>
        <begin position="1"/>
        <end position="46"/>
    </location>
</feature>
<sequence length="85" mass="9263">MPRSSDHVSDRSQPRWAVHTERLRQASSDARCHRSRPSGQQGSTIGQLKHYLITAGDRMPSVVTLTGANRPALDRGSRITASGAL</sequence>
<accession>A0A1H9WUW4</accession>
<evidence type="ECO:0000313" key="2">
    <source>
        <dbReference type="EMBL" id="SES37581.1"/>
    </source>
</evidence>
<dbReference type="Proteomes" id="UP000199352">
    <property type="component" value="Unassembled WGS sequence"/>
</dbReference>
<protein>
    <submittedName>
        <fullName evidence="2">Uncharacterized protein</fullName>
    </submittedName>
</protein>
<feature type="compositionally biased region" description="Polar residues" evidence="1">
    <location>
        <begin position="37"/>
        <end position="46"/>
    </location>
</feature>
<dbReference type="EMBL" id="FOFR01000044">
    <property type="protein sequence ID" value="SES37581.1"/>
    <property type="molecule type" value="Genomic_DNA"/>
</dbReference>
<evidence type="ECO:0000313" key="3">
    <source>
        <dbReference type="Proteomes" id="UP000199352"/>
    </source>
</evidence>
<name>A0A1H9WUW4_9PSEU</name>
<gene>
    <name evidence="2" type="ORF">SAMN05216188_14414</name>
</gene>
<evidence type="ECO:0000256" key="1">
    <source>
        <dbReference type="SAM" id="MobiDB-lite"/>
    </source>
</evidence>
<proteinExistence type="predicted"/>